<evidence type="ECO:0000313" key="3">
    <source>
        <dbReference type="EMBL" id="KGM02994.1"/>
    </source>
</evidence>
<reference evidence="3 4" key="1">
    <citation type="submission" date="2013-10" db="EMBL/GenBank/DDBJ databases">
        <authorList>
            <person name="Wang G."/>
            <person name="Zhuang W."/>
        </authorList>
    </citation>
    <scope>NUCLEOTIDE SEQUENCE [LARGE SCALE GENOMIC DNA]</scope>
    <source>
        <strain evidence="3 4">DSM 20118</strain>
    </source>
</reference>
<dbReference type="GO" id="GO:0006310">
    <property type="term" value="P:DNA recombination"/>
    <property type="evidence" value="ECO:0007669"/>
    <property type="project" value="UniProtKB-KW"/>
</dbReference>
<protein>
    <recommendedName>
        <fullName evidence="2">Tyr recombinase domain-containing protein</fullName>
    </recommendedName>
</protein>
<keyword evidence="1" id="KW-0233">DNA recombination</keyword>
<evidence type="ECO:0000313" key="4">
    <source>
        <dbReference type="Proteomes" id="UP000029833"/>
    </source>
</evidence>
<dbReference type="GO" id="GO:0003677">
    <property type="term" value="F:DNA binding"/>
    <property type="evidence" value="ECO:0007669"/>
    <property type="project" value="InterPro"/>
</dbReference>
<dbReference type="GO" id="GO:0015074">
    <property type="term" value="P:DNA integration"/>
    <property type="evidence" value="ECO:0007669"/>
    <property type="project" value="InterPro"/>
</dbReference>
<dbReference type="InterPro" id="IPR011010">
    <property type="entry name" value="DNA_brk_join_enz"/>
</dbReference>
<organism evidence="3 4">
    <name type="scientific">Cellulomonas cellasea DSM 20118</name>
    <dbReference type="NCBI Taxonomy" id="1408250"/>
    <lineage>
        <taxon>Bacteria</taxon>
        <taxon>Bacillati</taxon>
        <taxon>Actinomycetota</taxon>
        <taxon>Actinomycetes</taxon>
        <taxon>Micrococcales</taxon>
        <taxon>Cellulomonadaceae</taxon>
        <taxon>Cellulomonas</taxon>
    </lineage>
</organism>
<feature type="domain" description="Tyr recombinase" evidence="2">
    <location>
        <begin position="170"/>
        <end position="364"/>
    </location>
</feature>
<dbReference type="STRING" id="1408250.Q760_10050"/>
<dbReference type="PANTHER" id="PTHR30349:SF81">
    <property type="entry name" value="TYROSINE RECOMBINASE XERC"/>
    <property type="match status" value="1"/>
</dbReference>
<dbReference type="InterPro" id="IPR013762">
    <property type="entry name" value="Integrase-like_cat_sf"/>
</dbReference>
<keyword evidence="4" id="KW-1185">Reference proteome</keyword>
<dbReference type="InterPro" id="IPR050090">
    <property type="entry name" value="Tyrosine_recombinase_XerCD"/>
</dbReference>
<dbReference type="AlphaFoldDB" id="A0A0A0BAW9"/>
<dbReference type="OrthoDB" id="1822491at2"/>
<dbReference type="PROSITE" id="PS51898">
    <property type="entry name" value="TYR_RECOMBINASE"/>
    <property type="match status" value="1"/>
</dbReference>
<gene>
    <name evidence="3" type="ORF">Q760_10050</name>
</gene>
<dbReference type="EMBL" id="AXNT01000028">
    <property type="protein sequence ID" value="KGM02994.1"/>
    <property type="molecule type" value="Genomic_DNA"/>
</dbReference>
<dbReference type="Gene3D" id="1.10.443.10">
    <property type="entry name" value="Intergrase catalytic core"/>
    <property type="match status" value="1"/>
</dbReference>
<evidence type="ECO:0000256" key="1">
    <source>
        <dbReference type="ARBA" id="ARBA00023172"/>
    </source>
</evidence>
<comment type="caution">
    <text evidence="3">The sequence shown here is derived from an EMBL/GenBank/DDBJ whole genome shotgun (WGS) entry which is preliminary data.</text>
</comment>
<proteinExistence type="predicted"/>
<accession>A0A0A0BAW9</accession>
<evidence type="ECO:0000259" key="2">
    <source>
        <dbReference type="PROSITE" id="PS51898"/>
    </source>
</evidence>
<dbReference type="PANTHER" id="PTHR30349">
    <property type="entry name" value="PHAGE INTEGRASE-RELATED"/>
    <property type="match status" value="1"/>
</dbReference>
<name>A0A0A0BAW9_9CELL</name>
<dbReference type="RefSeq" id="WP_034627007.1">
    <property type="nucleotide sequence ID" value="NZ_AXNT01000028.1"/>
</dbReference>
<dbReference type="Proteomes" id="UP000029833">
    <property type="component" value="Unassembled WGS sequence"/>
</dbReference>
<sequence length="388" mass="42055">MGGLSFADEVDVSADSPLLPVFVDWVTVLTGEKSRATVRAYVADVQLVARALTEVLGRAVPPALDVPVERVPAGVSPTTYRETVRLVSALTLGDLHPRHLAEAFAVFGSSAPDRRRVVRPGIETEPRRAATRRRAAAAWTALCEHARAHGLLAANPMRDPRISKGPKPTYSPTPFELHEAERLLRTVAQPDVARTSRRPWPARDLALASVLLTSGIRLAEACAVTVGDLRDATGAPHLHVLGKGNKHRTVPLARSTVGTLETYLAERGHGLGPSRASDALFVHRDGRPFTPRAMQHLVYRWYARAGITPRGESCVHALRHTFATQLVNSSASIVEVMELLGHESLDTTKRYLQSVGHGLRDAVEANPGAHLVHEVTRPDAVAEARPAR</sequence>
<dbReference type="Pfam" id="PF00589">
    <property type="entry name" value="Phage_integrase"/>
    <property type="match status" value="1"/>
</dbReference>
<dbReference type="InterPro" id="IPR002104">
    <property type="entry name" value="Integrase_catalytic"/>
</dbReference>
<dbReference type="SUPFAM" id="SSF56349">
    <property type="entry name" value="DNA breaking-rejoining enzymes"/>
    <property type="match status" value="1"/>
</dbReference>